<dbReference type="PANTHER" id="PTHR31247">
    <property type="entry name" value="TRANSMEMBRANE PROTEIN 198 FAMILY MEMBER"/>
    <property type="match status" value="1"/>
</dbReference>
<sequence length="203" mass="20697">MNVSQEMMSALVGASILIGAVQCFLGYRIFKVVLAVTGFLAGGLVAGSITFAITEVETTALLAGAVGGVAGAAVMLGLYVLGVFFIGALLGAVLGVSFSALGGFAPEPVVLLVLAAATGIAAVVLQRIMIILSTSFAGSWSVVIGTAYFVTGRVNPADMGALLRIDQGLLYVLLGCWVALGVAGVVVQLKTTTARSRQRTWRS</sequence>
<dbReference type="STRING" id="159291.SAMN05920897_108107"/>
<feature type="domain" description="TM7S3/TM198-like" evidence="6">
    <location>
        <begin position="16"/>
        <end position="189"/>
    </location>
</feature>
<evidence type="ECO:0000313" key="7">
    <source>
        <dbReference type="EMBL" id="SIQ41180.1"/>
    </source>
</evidence>
<gene>
    <name evidence="7" type="ORF">SAMN05920897_108107</name>
</gene>
<evidence type="ECO:0000256" key="3">
    <source>
        <dbReference type="ARBA" id="ARBA00022989"/>
    </source>
</evidence>
<keyword evidence="4 5" id="KW-0472">Membrane</keyword>
<evidence type="ECO:0000256" key="1">
    <source>
        <dbReference type="ARBA" id="ARBA00004141"/>
    </source>
</evidence>
<dbReference type="PANTHER" id="PTHR31247:SF5">
    <property type="entry name" value="DUF4203 DOMAIN-CONTAINING PROTEIN"/>
    <property type="match status" value="1"/>
</dbReference>
<dbReference type="InterPro" id="IPR040236">
    <property type="entry name" value="TMEM198"/>
</dbReference>
<dbReference type="Pfam" id="PF13886">
    <property type="entry name" value="TM7S3_TM198"/>
    <property type="match status" value="1"/>
</dbReference>
<keyword evidence="3 5" id="KW-1133">Transmembrane helix</keyword>
<accession>A0A1N6SJD0</accession>
<evidence type="ECO:0000313" key="8">
    <source>
        <dbReference type="Proteomes" id="UP000186400"/>
    </source>
</evidence>
<dbReference type="Proteomes" id="UP000186400">
    <property type="component" value="Unassembled WGS sequence"/>
</dbReference>
<protein>
    <recommendedName>
        <fullName evidence="6">TM7S3/TM198-like domain-containing protein</fullName>
    </recommendedName>
</protein>
<proteinExistence type="predicted"/>
<comment type="subcellular location">
    <subcellularLocation>
        <location evidence="1">Membrane</location>
        <topology evidence="1">Multi-pass membrane protein</topology>
    </subcellularLocation>
</comment>
<evidence type="ECO:0000256" key="5">
    <source>
        <dbReference type="SAM" id="Phobius"/>
    </source>
</evidence>
<dbReference type="GO" id="GO:0005886">
    <property type="term" value="C:plasma membrane"/>
    <property type="evidence" value="ECO:0007669"/>
    <property type="project" value="TreeGrafter"/>
</dbReference>
<dbReference type="EMBL" id="FTMS01000008">
    <property type="protein sequence ID" value="SIQ41180.1"/>
    <property type="molecule type" value="Genomic_DNA"/>
</dbReference>
<name>A0A1N6SJD0_9SPIO</name>
<dbReference type="InterPro" id="IPR025256">
    <property type="entry name" value="TM7S3/TM198-like_dom"/>
</dbReference>
<keyword evidence="8" id="KW-1185">Reference proteome</keyword>
<reference evidence="7 8" key="1">
    <citation type="submission" date="2017-01" db="EMBL/GenBank/DDBJ databases">
        <authorList>
            <person name="Mah S.A."/>
            <person name="Swanson W.J."/>
            <person name="Moy G.W."/>
            <person name="Vacquier V.D."/>
        </authorList>
    </citation>
    <scope>NUCLEOTIDE SEQUENCE [LARGE SCALE GENOMIC DNA]</scope>
    <source>
        <strain evidence="7 8">ASpG1</strain>
    </source>
</reference>
<dbReference type="RefSeq" id="WP_076488668.1">
    <property type="nucleotide sequence ID" value="NZ_FTMS01000008.1"/>
</dbReference>
<evidence type="ECO:0000256" key="4">
    <source>
        <dbReference type="ARBA" id="ARBA00023136"/>
    </source>
</evidence>
<feature type="transmembrane region" description="Helical" evidence="5">
    <location>
        <begin position="60"/>
        <end position="89"/>
    </location>
</feature>
<feature type="transmembrane region" description="Helical" evidence="5">
    <location>
        <begin position="33"/>
        <end position="53"/>
    </location>
</feature>
<dbReference type="OrthoDB" id="9949398at2"/>
<evidence type="ECO:0000259" key="6">
    <source>
        <dbReference type="Pfam" id="PF13886"/>
    </source>
</evidence>
<organism evidence="7 8">
    <name type="scientific">Alkalispirochaeta americana</name>
    <dbReference type="NCBI Taxonomy" id="159291"/>
    <lineage>
        <taxon>Bacteria</taxon>
        <taxon>Pseudomonadati</taxon>
        <taxon>Spirochaetota</taxon>
        <taxon>Spirochaetia</taxon>
        <taxon>Spirochaetales</taxon>
        <taxon>Spirochaetaceae</taxon>
        <taxon>Alkalispirochaeta</taxon>
    </lineage>
</organism>
<evidence type="ECO:0000256" key="2">
    <source>
        <dbReference type="ARBA" id="ARBA00022692"/>
    </source>
</evidence>
<feature type="transmembrane region" description="Helical" evidence="5">
    <location>
        <begin position="169"/>
        <end position="189"/>
    </location>
</feature>
<dbReference type="AlphaFoldDB" id="A0A1N6SJD0"/>
<feature type="transmembrane region" description="Helical" evidence="5">
    <location>
        <begin position="130"/>
        <end position="149"/>
    </location>
</feature>
<feature type="transmembrane region" description="Helical" evidence="5">
    <location>
        <begin position="109"/>
        <end position="125"/>
    </location>
</feature>
<keyword evidence="2 5" id="KW-0812">Transmembrane</keyword>